<organism evidence="2">
    <name type="scientific">Aeromonas salmonicida</name>
    <dbReference type="NCBI Taxonomy" id="645"/>
    <lineage>
        <taxon>Bacteria</taxon>
        <taxon>Pseudomonadati</taxon>
        <taxon>Pseudomonadota</taxon>
        <taxon>Gammaproteobacteria</taxon>
        <taxon>Aeromonadales</taxon>
        <taxon>Aeromonadaceae</taxon>
        <taxon>Aeromonas</taxon>
    </lineage>
</organism>
<protein>
    <submittedName>
        <fullName evidence="2">ParB partitioning protein</fullName>
    </submittedName>
</protein>
<dbReference type="PATRIC" id="fig|645.13.peg.3"/>
<dbReference type="InterPro" id="IPR015354">
    <property type="entry name" value="DNA_partition_ParG"/>
</dbReference>
<dbReference type="SUPFAM" id="SSF47598">
    <property type="entry name" value="Ribbon-helix-helix"/>
    <property type="match status" value="1"/>
</dbReference>
<dbReference type="InterPro" id="IPR013321">
    <property type="entry name" value="Arc_rbn_hlx_hlx"/>
</dbReference>
<dbReference type="GO" id="GO:0006355">
    <property type="term" value="P:regulation of DNA-templated transcription"/>
    <property type="evidence" value="ECO:0007669"/>
    <property type="project" value="InterPro"/>
</dbReference>
<evidence type="ECO:0000313" key="2">
    <source>
        <dbReference type="EMBL" id="ALK43966.1"/>
    </source>
</evidence>
<dbReference type="Pfam" id="PF09274">
    <property type="entry name" value="ParG"/>
    <property type="match status" value="1"/>
</dbReference>
<reference evidence="2" key="1">
    <citation type="submission" date="2015-07" db="EMBL/GenBank/DDBJ databases">
        <title>The mesophilic/psychrophilic dichotomy of Aeromonas salmonicida.</title>
        <authorList>
            <person name="Vincent A.T."/>
            <person name="Trudel M.V."/>
            <person name="Freschi L."/>
            <person name="Nagar V."/>
            <person name="Levesque R.C."/>
            <person name="Charette S.J."/>
        </authorList>
    </citation>
    <scope>NUCLEOTIDE SEQUENCE</scope>
    <source>
        <strain evidence="2">Y47</strain>
        <plasmid evidence="2">pY47-1</plasmid>
    </source>
</reference>
<geneLocation type="plasmid" evidence="2">
    <name>pY47-1</name>
</geneLocation>
<proteinExistence type="predicted"/>
<feature type="region of interest" description="Disordered" evidence="1">
    <location>
        <begin position="1"/>
        <end position="20"/>
    </location>
</feature>
<dbReference type="InterPro" id="IPR010985">
    <property type="entry name" value="Ribbon_hlx_hlx"/>
</dbReference>
<sequence>MSILKAGRPSSEKRAMTMGDISGADKMKRVNFDLPEALHTRLKTYAASQGKSIKEVLTEFVEGLV</sequence>
<dbReference type="EMBL" id="KT334396">
    <property type="protein sequence ID" value="ALK43966.1"/>
    <property type="molecule type" value="Genomic_DNA"/>
</dbReference>
<gene>
    <name evidence="2" type="primary">parB</name>
</gene>
<dbReference type="AlphaFoldDB" id="A0A0S1GND9"/>
<evidence type="ECO:0000256" key="1">
    <source>
        <dbReference type="SAM" id="MobiDB-lite"/>
    </source>
</evidence>
<accession>A0A0S1GND9</accession>
<keyword evidence="2" id="KW-0614">Plasmid</keyword>
<dbReference type="RefSeq" id="WP_059167468.1">
    <property type="nucleotide sequence ID" value="NZ_CAWMQR010000001.1"/>
</dbReference>
<name>A0A0S1GND9_AERSA</name>
<dbReference type="Gene3D" id="1.10.1220.10">
    <property type="entry name" value="Met repressor-like"/>
    <property type="match status" value="1"/>
</dbReference>